<accession>A0A0F9JV66</accession>
<dbReference type="AlphaFoldDB" id="A0A0F9JV66"/>
<organism evidence="1">
    <name type="scientific">marine sediment metagenome</name>
    <dbReference type="NCBI Taxonomy" id="412755"/>
    <lineage>
        <taxon>unclassified sequences</taxon>
        <taxon>metagenomes</taxon>
        <taxon>ecological metagenomes</taxon>
    </lineage>
</organism>
<dbReference type="EMBL" id="LAZR01015301">
    <property type="protein sequence ID" value="KKM13778.1"/>
    <property type="molecule type" value="Genomic_DNA"/>
</dbReference>
<name>A0A0F9JV66_9ZZZZ</name>
<comment type="caution">
    <text evidence="1">The sequence shown here is derived from an EMBL/GenBank/DDBJ whole genome shotgun (WGS) entry which is preliminary data.</text>
</comment>
<sequence length="230" mass="26431">MPDINEKYVVFYAARGYRTGQTCSITIYDSIGNIEVNAASMIEMSSTGIYYYNFRPRKRTAYAAVMDCTAFPKKAHQVIRIEKQKIGGAVRIHQVKVPDPAWKEQDKKKVFSLLQKLPLKFPKPITPEKEEFPKEWLEKLLSSSNNKILNKIVNSLPDEKLNQALLSEFFQSYKTIFEKFSQDLNNKFVGLSACFDETLILQKLNTPPEKKISPEEDTKKLLMKYDTASA</sequence>
<proteinExistence type="predicted"/>
<protein>
    <submittedName>
        <fullName evidence="1">Uncharacterized protein</fullName>
    </submittedName>
</protein>
<gene>
    <name evidence="1" type="ORF">LCGC14_1712780</name>
</gene>
<reference evidence="1" key="1">
    <citation type="journal article" date="2015" name="Nature">
        <title>Complex archaea that bridge the gap between prokaryotes and eukaryotes.</title>
        <authorList>
            <person name="Spang A."/>
            <person name="Saw J.H."/>
            <person name="Jorgensen S.L."/>
            <person name="Zaremba-Niedzwiedzka K."/>
            <person name="Martijn J."/>
            <person name="Lind A.E."/>
            <person name="van Eijk R."/>
            <person name="Schleper C."/>
            <person name="Guy L."/>
            <person name="Ettema T.J."/>
        </authorList>
    </citation>
    <scope>NUCLEOTIDE SEQUENCE</scope>
</reference>
<evidence type="ECO:0000313" key="1">
    <source>
        <dbReference type="EMBL" id="KKM13778.1"/>
    </source>
</evidence>